<dbReference type="AlphaFoldDB" id="A0A1F7X5D8"/>
<comment type="caution">
    <text evidence="2">The sequence shown here is derived from an EMBL/GenBank/DDBJ whole genome shotgun (WGS) entry which is preliminary data.</text>
</comment>
<keyword evidence="1" id="KW-0472">Membrane</keyword>
<keyword evidence="1" id="KW-1133">Transmembrane helix</keyword>
<gene>
    <name evidence="2" type="ORF">A2Y68_03045</name>
</gene>
<name>A0A1F7X5D8_9BACT</name>
<dbReference type="Proteomes" id="UP000176778">
    <property type="component" value="Unassembled WGS sequence"/>
</dbReference>
<dbReference type="EMBL" id="MGFR01000003">
    <property type="protein sequence ID" value="OGM09588.1"/>
    <property type="molecule type" value="Genomic_DNA"/>
</dbReference>
<sequence length="116" mass="13506">MGLEIEVASRKEFKKDLGRIWKWIKIFFMWDAPKRVNRHPFGINPAKFQEVKSNLINLVLACLEIPSEMVEKSVAKGTLAAIILYPLAYYSFLAWLSVILLEILFKFVDFIAKDRD</sequence>
<protein>
    <submittedName>
        <fullName evidence="2">Uncharacterized protein</fullName>
    </submittedName>
</protein>
<reference evidence="2 3" key="1">
    <citation type="journal article" date="2016" name="Nat. Commun.">
        <title>Thousands of microbial genomes shed light on interconnected biogeochemical processes in an aquifer system.</title>
        <authorList>
            <person name="Anantharaman K."/>
            <person name="Brown C.T."/>
            <person name="Hug L.A."/>
            <person name="Sharon I."/>
            <person name="Castelle C.J."/>
            <person name="Probst A.J."/>
            <person name="Thomas B.C."/>
            <person name="Singh A."/>
            <person name="Wilkins M.J."/>
            <person name="Karaoz U."/>
            <person name="Brodie E.L."/>
            <person name="Williams K.H."/>
            <person name="Hubbard S.S."/>
            <person name="Banfield J.F."/>
        </authorList>
    </citation>
    <scope>NUCLEOTIDE SEQUENCE [LARGE SCALE GENOMIC DNA]</scope>
</reference>
<accession>A0A1F7X5D8</accession>
<evidence type="ECO:0000313" key="2">
    <source>
        <dbReference type="EMBL" id="OGM09588.1"/>
    </source>
</evidence>
<organism evidence="2 3">
    <name type="scientific">Candidatus Woesebacteria bacterium RBG_13_46_13</name>
    <dbReference type="NCBI Taxonomy" id="1802479"/>
    <lineage>
        <taxon>Bacteria</taxon>
        <taxon>Candidatus Woeseibacteriota</taxon>
    </lineage>
</organism>
<keyword evidence="1" id="KW-0812">Transmembrane</keyword>
<evidence type="ECO:0000256" key="1">
    <source>
        <dbReference type="SAM" id="Phobius"/>
    </source>
</evidence>
<proteinExistence type="predicted"/>
<dbReference type="STRING" id="1802479.A2Y68_03045"/>
<feature type="transmembrane region" description="Helical" evidence="1">
    <location>
        <begin position="79"/>
        <end position="105"/>
    </location>
</feature>
<evidence type="ECO:0000313" key="3">
    <source>
        <dbReference type="Proteomes" id="UP000176778"/>
    </source>
</evidence>